<dbReference type="EMBL" id="CAWUFR010000065">
    <property type="protein sequence ID" value="CAK6963415.1"/>
    <property type="molecule type" value="Genomic_DNA"/>
</dbReference>
<keyword evidence="9" id="KW-0732">Signal</keyword>
<dbReference type="PANTHER" id="PTHR45820:SF6">
    <property type="entry name" value="ZINC_CADMIUM RESISTANCE PROTEIN-LIKE"/>
    <property type="match status" value="1"/>
</dbReference>
<feature type="chain" id="PRO_5043662422" evidence="9">
    <location>
        <begin position="24"/>
        <end position="567"/>
    </location>
</feature>
<dbReference type="AlphaFoldDB" id="A0AAV1NWP5"/>
<evidence type="ECO:0000256" key="9">
    <source>
        <dbReference type="SAM" id="SignalP"/>
    </source>
</evidence>
<feature type="signal peptide" evidence="9">
    <location>
        <begin position="1"/>
        <end position="23"/>
    </location>
</feature>
<keyword evidence="12" id="KW-1185">Reference proteome</keyword>
<dbReference type="GO" id="GO:0019855">
    <property type="term" value="F:calcium channel inhibitor activity"/>
    <property type="evidence" value="ECO:0007669"/>
    <property type="project" value="TreeGrafter"/>
</dbReference>
<dbReference type="Proteomes" id="UP001314229">
    <property type="component" value="Unassembled WGS sequence"/>
</dbReference>
<evidence type="ECO:0000256" key="6">
    <source>
        <dbReference type="ARBA" id="ARBA00023136"/>
    </source>
</evidence>
<feature type="transmembrane region" description="Helical" evidence="8">
    <location>
        <begin position="400"/>
        <end position="420"/>
    </location>
</feature>
<feature type="transmembrane region" description="Helical" evidence="8">
    <location>
        <begin position="360"/>
        <end position="388"/>
    </location>
</feature>
<protein>
    <submittedName>
        <fullName evidence="11">Zinc transporter 10 isoform X1</fullName>
    </submittedName>
</protein>
<gene>
    <name evidence="11" type="ORF">FSCOSCO3_A025469</name>
</gene>
<dbReference type="InterPro" id="IPR036837">
    <property type="entry name" value="Cation_efflux_CTD_sf"/>
</dbReference>
<feature type="domain" description="Cation efflux protein cytoplasmic" evidence="10">
    <location>
        <begin position="437"/>
        <end position="511"/>
    </location>
</feature>
<evidence type="ECO:0000313" key="12">
    <source>
        <dbReference type="Proteomes" id="UP001314229"/>
    </source>
</evidence>
<keyword evidence="3 8" id="KW-0812">Transmembrane</keyword>
<dbReference type="SUPFAM" id="SSF160240">
    <property type="entry name" value="Cation efflux protein cytoplasmic domain-like"/>
    <property type="match status" value="1"/>
</dbReference>
<comment type="subcellular location">
    <subcellularLocation>
        <location evidence="1">Membrane</location>
        <topology evidence="1">Multi-pass membrane protein</topology>
    </subcellularLocation>
</comment>
<comment type="caution">
    <text evidence="11">The sequence shown here is derived from an EMBL/GenBank/DDBJ whole genome shotgun (WGS) entry which is preliminary data.</text>
</comment>
<feature type="region of interest" description="Disordered" evidence="7">
    <location>
        <begin position="65"/>
        <end position="84"/>
    </location>
</feature>
<dbReference type="GO" id="GO:0010312">
    <property type="term" value="P:detoxification of zinc ion"/>
    <property type="evidence" value="ECO:0007669"/>
    <property type="project" value="TreeGrafter"/>
</dbReference>
<dbReference type="GO" id="GO:0006882">
    <property type="term" value="P:intracellular zinc ion homeostasis"/>
    <property type="evidence" value="ECO:0007669"/>
    <property type="project" value="TreeGrafter"/>
</dbReference>
<dbReference type="InterPro" id="IPR027469">
    <property type="entry name" value="Cation_efflux_TMD_sf"/>
</dbReference>
<dbReference type="GO" id="GO:0005783">
    <property type="term" value="C:endoplasmic reticulum"/>
    <property type="evidence" value="ECO:0007669"/>
    <property type="project" value="TreeGrafter"/>
</dbReference>
<dbReference type="PANTHER" id="PTHR45820">
    <property type="entry name" value="FI23527P1"/>
    <property type="match status" value="1"/>
</dbReference>
<dbReference type="GO" id="GO:0016020">
    <property type="term" value="C:membrane"/>
    <property type="evidence" value="ECO:0007669"/>
    <property type="project" value="UniProtKB-SubCell"/>
</dbReference>
<accession>A0AAV1NWP5</accession>
<evidence type="ECO:0000256" key="2">
    <source>
        <dbReference type="ARBA" id="ARBA00008873"/>
    </source>
</evidence>
<reference evidence="11 12" key="1">
    <citation type="submission" date="2024-01" db="EMBL/GenBank/DDBJ databases">
        <authorList>
            <person name="Alioto T."/>
            <person name="Alioto T."/>
            <person name="Gomez Garrido J."/>
        </authorList>
    </citation>
    <scope>NUCLEOTIDE SEQUENCE [LARGE SCALE GENOMIC DNA]</scope>
</reference>
<evidence type="ECO:0000256" key="4">
    <source>
        <dbReference type="ARBA" id="ARBA00022833"/>
    </source>
</evidence>
<dbReference type="GO" id="GO:0005385">
    <property type="term" value="F:zinc ion transmembrane transporter activity"/>
    <property type="evidence" value="ECO:0007669"/>
    <property type="project" value="TreeGrafter"/>
</dbReference>
<dbReference type="SUPFAM" id="SSF161111">
    <property type="entry name" value="Cation efflux protein transmembrane domain-like"/>
    <property type="match status" value="1"/>
</dbReference>
<feature type="transmembrane region" description="Helical" evidence="8">
    <location>
        <begin position="185"/>
        <end position="205"/>
    </location>
</feature>
<organism evidence="11 12">
    <name type="scientific">Scomber scombrus</name>
    <name type="common">Atlantic mackerel</name>
    <name type="synonym">Scomber vernalis</name>
    <dbReference type="NCBI Taxonomy" id="13677"/>
    <lineage>
        <taxon>Eukaryota</taxon>
        <taxon>Metazoa</taxon>
        <taxon>Chordata</taxon>
        <taxon>Craniata</taxon>
        <taxon>Vertebrata</taxon>
        <taxon>Euteleostomi</taxon>
        <taxon>Actinopterygii</taxon>
        <taxon>Neopterygii</taxon>
        <taxon>Teleostei</taxon>
        <taxon>Neoteleostei</taxon>
        <taxon>Acanthomorphata</taxon>
        <taxon>Pelagiaria</taxon>
        <taxon>Scombriformes</taxon>
        <taxon>Scombridae</taxon>
        <taxon>Scomber</taxon>
    </lineage>
</organism>
<evidence type="ECO:0000313" key="11">
    <source>
        <dbReference type="EMBL" id="CAK6963415.1"/>
    </source>
</evidence>
<feature type="transmembrane region" description="Helical" evidence="8">
    <location>
        <begin position="150"/>
        <end position="173"/>
    </location>
</feature>
<sequence length="567" mass="61372">MRVQHWCMLGLTSLLLASEVAISQLCHSLITLVVGFHTFFILMCMAFLPQTANINRSQPSSLDPPACPPCASSSSSSAPPSIPAAESTIKASAGLLIATNVSSIHVKPPTPQPNHEAASMVNSHELISEITSPPALICGLSHTDSRSEAYGAFFAVLTLASLCMSYLLEIISFAMEPQPVQHPQLLVPVAALSLLHKMLVLWLSWDQLQRERGWATRERDTECHLEVNHKALAEEENQAEPRQVLDDVNQVRSAVDDSFHNGALVLCNPGASTIPDTDPQFPEQQRKVHLHAAAPQDSRDCEVARGVGVLKACKCETHSKDITEISKDSSCLGHLDSEKAVCKSTHHTESPVPSRRWPDWLLSFAFAIQDLSTSILGLIYSLVMLLVGPQCLYSSEPCTLLVYLDPCFATLGVIMLLSIAKPQTYRLGLLLLQGIPPHIYVPDLERRIVSVPGVQAVHDLHIWQLNDSLIVASVHVHCHAGFPTHRCADLMSGVTKVLKSVGVSCCTVQPEFSTCSASSSCSQGDAPPVTHKEDPSLPPVPACSLACGKACASSMCCTPPREKKPEE</sequence>
<evidence type="ECO:0000256" key="7">
    <source>
        <dbReference type="SAM" id="MobiDB-lite"/>
    </source>
</evidence>
<evidence type="ECO:0000256" key="3">
    <source>
        <dbReference type="ARBA" id="ARBA00022692"/>
    </source>
</evidence>
<evidence type="ECO:0000259" key="10">
    <source>
        <dbReference type="Pfam" id="PF16916"/>
    </source>
</evidence>
<evidence type="ECO:0000256" key="1">
    <source>
        <dbReference type="ARBA" id="ARBA00004141"/>
    </source>
</evidence>
<feature type="transmembrane region" description="Helical" evidence="8">
    <location>
        <begin position="30"/>
        <end position="48"/>
    </location>
</feature>
<comment type="similarity">
    <text evidence="2">Belongs to the cation diffusion facilitator (CDF) transporter (TC 2.A.4) family. SLC30A subfamily.</text>
</comment>
<dbReference type="Pfam" id="PF16916">
    <property type="entry name" value="ZT_dimer"/>
    <property type="match status" value="1"/>
</dbReference>
<proteinExistence type="inferred from homology"/>
<keyword evidence="6 8" id="KW-0472">Membrane</keyword>
<evidence type="ECO:0000256" key="5">
    <source>
        <dbReference type="ARBA" id="ARBA00022989"/>
    </source>
</evidence>
<evidence type="ECO:0000256" key="8">
    <source>
        <dbReference type="SAM" id="Phobius"/>
    </source>
</evidence>
<dbReference type="InterPro" id="IPR027470">
    <property type="entry name" value="Cation_efflux_CTD"/>
</dbReference>
<keyword evidence="5 8" id="KW-1133">Transmembrane helix</keyword>
<name>A0AAV1NWP5_SCOSC</name>
<dbReference type="GO" id="GO:0005794">
    <property type="term" value="C:Golgi apparatus"/>
    <property type="evidence" value="ECO:0007669"/>
    <property type="project" value="TreeGrafter"/>
</dbReference>
<keyword evidence="4" id="KW-0862">Zinc</keyword>